<organism evidence="2 3">
    <name type="scientific">Actinomadura adrarensis</name>
    <dbReference type="NCBI Taxonomy" id="1819600"/>
    <lineage>
        <taxon>Bacteria</taxon>
        <taxon>Bacillati</taxon>
        <taxon>Actinomycetota</taxon>
        <taxon>Actinomycetes</taxon>
        <taxon>Streptosporangiales</taxon>
        <taxon>Thermomonosporaceae</taxon>
        <taxon>Actinomadura</taxon>
    </lineage>
</organism>
<dbReference type="EMBL" id="JBHTIR010003900">
    <property type="protein sequence ID" value="MFD0855997.1"/>
    <property type="molecule type" value="Genomic_DNA"/>
</dbReference>
<reference evidence="3" key="1">
    <citation type="journal article" date="2019" name="Int. J. Syst. Evol. Microbiol.">
        <title>The Global Catalogue of Microorganisms (GCM) 10K type strain sequencing project: providing services to taxonomists for standard genome sequencing and annotation.</title>
        <authorList>
            <consortium name="The Broad Institute Genomics Platform"/>
            <consortium name="The Broad Institute Genome Sequencing Center for Infectious Disease"/>
            <person name="Wu L."/>
            <person name="Ma J."/>
        </authorList>
    </citation>
    <scope>NUCLEOTIDE SEQUENCE [LARGE SCALE GENOMIC DNA]</scope>
    <source>
        <strain evidence="3">JCM 31696</strain>
    </source>
</reference>
<feature type="region of interest" description="Disordered" evidence="1">
    <location>
        <begin position="1"/>
        <end position="24"/>
    </location>
</feature>
<evidence type="ECO:0000313" key="2">
    <source>
        <dbReference type="EMBL" id="MFD0855997.1"/>
    </source>
</evidence>
<comment type="caution">
    <text evidence="2">The sequence shown here is derived from an EMBL/GenBank/DDBJ whole genome shotgun (WGS) entry which is preliminary data.</text>
</comment>
<proteinExistence type="predicted"/>
<protein>
    <submittedName>
        <fullName evidence="2">Uncharacterized protein</fullName>
    </submittedName>
</protein>
<keyword evidence="3" id="KW-1185">Reference proteome</keyword>
<gene>
    <name evidence="2" type="ORF">ACFQ07_27405</name>
</gene>
<sequence>MNEPTDAGQTEIQDPYSGDPGTRVTRLPARAHVPLLLVADPDEDLGKELVIALSGRGVEVTVCTDG</sequence>
<accession>A0ABW3CQC6</accession>
<feature type="non-terminal residue" evidence="2">
    <location>
        <position position="66"/>
    </location>
</feature>
<evidence type="ECO:0000313" key="3">
    <source>
        <dbReference type="Proteomes" id="UP001597083"/>
    </source>
</evidence>
<name>A0ABW3CQC6_9ACTN</name>
<dbReference type="Proteomes" id="UP001597083">
    <property type="component" value="Unassembled WGS sequence"/>
</dbReference>
<evidence type="ECO:0000256" key="1">
    <source>
        <dbReference type="SAM" id="MobiDB-lite"/>
    </source>
</evidence>